<comment type="similarity">
    <text evidence="2">Belongs to the metallo-beta-lactamase superfamily.</text>
</comment>
<evidence type="ECO:0000313" key="7">
    <source>
        <dbReference type="EMBL" id="RAQ99041.1"/>
    </source>
</evidence>
<proteinExistence type="inferred from homology"/>
<dbReference type="EMBL" id="QGDH01000623">
    <property type="protein sequence ID" value="RAQ99041.1"/>
    <property type="molecule type" value="Genomic_DNA"/>
</dbReference>
<dbReference type="CDD" id="cd07729">
    <property type="entry name" value="AHL_lactonase_MBL-fold"/>
    <property type="match status" value="1"/>
</dbReference>
<dbReference type="InterPro" id="IPR001279">
    <property type="entry name" value="Metallo-B-lactamas"/>
</dbReference>
<dbReference type="PANTHER" id="PTHR42978:SF2">
    <property type="entry name" value="102 KBASES UNSTABLE REGION: FROM 1 TO 119443"/>
    <property type="match status" value="1"/>
</dbReference>
<protein>
    <submittedName>
        <fullName evidence="7">Metallo-beta-lactamase superfamily protein</fullName>
    </submittedName>
</protein>
<name>A0A364MRI2_STELY</name>
<dbReference type="PANTHER" id="PTHR42978">
    <property type="entry name" value="QUORUM-QUENCHING LACTONASE YTNP-RELATED-RELATED"/>
    <property type="match status" value="1"/>
</dbReference>
<sequence length="258" mass="29200">MPHLDNLIQTPELLDLGYIDLPEPFLLRYASSNATRELVFVAALIEHPSTGLILFDTGSSRADKHLQKTYQPSQELDAAISATGNSIEDVRVVIISHMHADHAGGLDHFRNNTDVDIYIHEMELKHSFHAAATSNDMVDTYNPAYHTFDLNWQTFAGEKLELVQGITLYHAPGHTPGLVVMQVNLPNSGTWVFTSDQYHIEENYKDHRPQGYLLRDDDAWRQSNQMIHSLQSRTGAKMIFGHDKGVFDKYHTAQSPYT</sequence>
<evidence type="ECO:0000256" key="1">
    <source>
        <dbReference type="ARBA" id="ARBA00001947"/>
    </source>
</evidence>
<dbReference type="SMART" id="SM00849">
    <property type="entry name" value="Lactamase_B"/>
    <property type="match status" value="1"/>
</dbReference>
<dbReference type="InterPro" id="IPR051013">
    <property type="entry name" value="MBL_superfamily_lactonases"/>
</dbReference>
<evidence type="ECO:0000256" key="2">
    <source>
        <dbReference type="ARBA" id="ARBA00007749"/>
    </source>
</evidence>
<keyword evidence="3" id="KW-0479">Metal-binding</keyword>
<accession>A0A364MRI2</accession>
<dbReference type="Gene3D" id="3.60.15.10">
    <property type="entry name" value="Ribonuclease Z/Hydroxyacylglutathione hydrolase-like"/>
    <property type="match status" value="1"/>
</dbReference>
<gene>
    <name evidence="7" type="ORF">DDE83_009208</name>
</gene>
<keyword evidence="8" id="KW-1185">Reference proteome</keyword>
<evidence type="ECO:0000256" key="4">
    <source>
        <dbReference type="ARBA" id="ARBA00022801"/>
    </source>
</evidence>
<dbReference type="Proteomes" id="UP000249619">
    <property type="component" value="Unassembled WGS sequence"/>
</dbReference>
<dbReference type="InterPro" id="IPR036866">
    <property type="entry name" value="RibonucZ/Hydroxyglut_hydro"/>
</dbReference>
<evidence type="ECO:0000313" key="8">
    <source>
        <dbReference type="Proteomes" id="UP000249619"/>
    </source>
</evidence>
<keyword evidence="5" id="KW-0862">Zinc</keyword>
<dbReference type="SUPFAM" id="SSF56281">
    <property type="entry name" value="Metallo-hydrolase/oxidoreductase"/>
    <property type="match status" value="1"/>
</dbReference>
<reference evidence="8" key="1">
    <citation type="submission" date="2018-05" db="EMBL/GenBank/DDBJ databases">
        <title>Draft genome sequence of Stemphylium lycopersici strain CIDEFI 213.</title>
        <authorList>
            <person name="Medina R."/>
            <person name="Franco M.E.E."/>
            <person name="Lucentini C.G."/>
            <person name="Saparrat M.C.N."/>
            <person name="Balatti P.A."/>
        </authorList>
    </citation>
    <scope>NUCLEOTIDE SEQUENCE [LARGE SCALE GENOMIC DNA]</scope>
    <source>
        <strain evidence="8">CIDEFI 213</strain>
    </source>
</reference>
<dbReference type="GO" id="GO:0046872">
    <property type="term" value="F:metal ion binding"/>
    <property type="evidence" value="ECO:0007669"/>
    <property type="project" value="UniProtKB-KW"/>
</dbReference>
<dbReference type="Pfam" id="PF00753">
    <property type="entry name" value="Lactamase_B"/>
    <property type="match status" value="1"/>
</dbReference>
<comment type="cofactor">
    <cofactor evidence="1">
        <name>Zn(2+)</name>
        <dbReference type="ChEBI" id="CHEBI:29105"/>
    </cofactor>
</comment>
<evidence type="ECO:0000256" key="3">
    <source>
        <dbReference type="ARBA" id="ARBA00022723"/>
    </source>
</evidence>
<organism evidence="7 8">
    <name type="scientific">Stemphylium lycopersici</name>
    <name type="common">Tomato gray leaf spot disease fungus</name>
    <name type="synonym">Thyrospora lycopersici</name>
    <dbReference type="NCBI Taxonomy" id="183478"/>
    <lineage>
        <taxon>Eukaryota</taxon>
        <taxon>Fungi</taxon>
        <taxon>Dikarya</taxon>
        <taxon>Ascomycota</taxon>
        <taxon>Pezizomycotina</taxon>
        <taxon>Dothideomycetes</taxon>
        <taxon>Pleosporomycetidae</taxon>
        <taxon>Pleosporales</taxon>
        <taxon>Pleosporineae</taxon>
        <taxon>Pleosporaceae</taxon>
        <taxon>Stemphylium</taxon>
    </lineage>
</organism>
<dbReference type="STRING" id="183478.A0A364MRI2"/>
<dbReference type="GO" id="GO:0016787">
    <property type="term" value="F:hydrolase activity"/>
    <property type="evidence" value="ECO:0007669"/>
    <property type="project" value="UniProtKB-KW"/>
</dbReference>
<feature type="domain" description="Metallo-beta-lactamase" evidence="6">
    <location>
        <begin position="39"/>
        <end position="242"/>
    </location>
</feature>
<comment type="caution">
    <text evidence="7">The sequence shown here is derived from an EMBL/GenBank/DDBJ whole genome shotgun (WGS) entry which is preliminary data.</text>
</comment>
<keyword evidence="4" id="KW-0378">Hydrolase</keyword>
<evidence type="ECO:0000259" key="6">
    <source>
        <dbReference type="SMART" id="SM00849"/>
    </source>
</evidence>
<evidence type="ECO:0000256" key="5">
    <source>
        <dbReference type="ARBA" id="ARBA00022833"/>
    </source>
</evidence>
<dbReference type="AlphaFoldDB" id="A0A364MRI2"/>